<reference evidence="1 2" key="1">
    <citation type="submission" date="2022-12" db="EMBL/GenBank/DDBJ databases">
        <title>Chromosome-level genome of Tegillarca granosa.</title>
        <authorList>
            <person name="Kim J."/>
        </authorList>
    </citation>
    <scope>NUCLEOTIDE SEQUENCE [LARGE SCALE GENOMIC DNA]</scope>
    <source>
        <strain evidence="1">Teg-2019</strain>
        <tissue evidence="1">Adductor muscle</tissue>
    </source>
</reference>
<dbReference type="EMBL" id="JARBDR010000918">
    <property type="protein sequence ID" value="KAJ8301542.1"/>
    <property type="molecule type" value="Genomic_DNA"/>
</dbReference>
<evidence type="ECO:0000313" key="2">
    <source>
        <dbReference type="Proteomes" id="UP001217089"/>
    </source>
</evidence>
<organism evidence="1 2">
    <name type="scientific">Tegillarca granosa</name>
    <name type="common">Malaysian cockle</name>
    <name type="synonym">Anadara granosa</name>
    <dbReference type="NCBI Taxonomy" id="220873"/>
    <lineage>
        <taxon>Eukaryota</taxon>
        <taxon>Metazoa</taxon>
        <taxon>Spiralia</taxon>
        <taxon>Lophotrochozoa</taxon>
        <taxon>Mollusca</taxon>
        <taxon>Bivalvia</taxon>
        <taxon>Autobranchia</taxon>
        <taxon>Pteriomorphia</taxon>
        <taxon>Arcoida</taxon>
        <taxon>Arcoidea</taxon>
        <taxon>Arcidae</taxon>
        <taxon>Tegillarca</taxon>
    </lineage>
</organism>
<sequence length="68" mass="8072">MMKKHFLDICFLESLEEKMKLERDQHRILEIQQQLVWPSIADLDPKAYIPEVIIQNISVSVFPLSVYI</sequence>
<comment type="caution">
    <text evidence="1">The sequence shown here is derived from an EMBL/GenBank/DDBJ whole genome shotgun (WGS) entry which is preliminary data.</text>
</comment>
<accession>A0ABQ9ED96</accession>
<name>A0ABQ9ED96_TEGGR</name>
<evidence type="ECO:0000313" key="1">
    <source>
        <dbReference type="EMBL" id="KAJ8301542.1"/>
    </source>
</evidence>
<dbReference type="Proteomes" id="UP001217089">
    <property type="component" value="Unassembled WGS sequence"/>
</dbReference>
<protein>
    <submittedName>
        <fullName evidence="1">Uncharacterized protein</fullName>
    </submittedName>
</protein>
<proteinExistence type="predicted"/>
<gene>
    <name evidence="1" type="ORF">KUTeg_020529</name>
</gene>
<keyword evidence="2" id="KW-1185">Reference proteome</keyword>